<evidence type="ECO:0000256" key="2">
    <source>
        <dbReference type="ARBA" id="ARBA00022448"/>
    </source>
</evidence>
<feature type="transmembrane region" description="Helical" evidence="6">
    <location>
        <begin position="60"/>
        <end position="77"/>
    </location>
</feature>
<name>W4QI78_9BACI</name>
<feature type="transmembrane region" description="Helical" evidence="6">
    <location>
        <begin position="235"/>
        <end position="259"/>
    </location>
</feature>
<feature type="transmembrane region" description="Helical" evidence="6">
    <location>
        <begin position="30"/>
        <end position="48"/>
    </location>
</feature>
<evidence type="ECO:0000256" key="1">
    <source>
        <dbReference type="ARBA" id="ARBA00004141"/>
    </source>
</evidence>
<reference evidence="8" key="1">
    <citation type="journal article" date="2014" name="Genome Announc.">
        <title>Draft Genome Sequences of Three Alkaliphilic Bacillus Strains, Bacillus wakoensis JCM 9140T, Bacillus akibai JCM 9157T, and Bacillus hemicellulosilyticus JCM 9152T.</title>
        <authorList>
            <person name="Yuki M."/>
            <person name="Oshima K."/>
            <person name="Suda W."/>
            <person name="Oshida Y."/>
            <person name="Kitamura K."/>
            <person name="Iida T."/>
            <person name="Hattori M."/>
            <person name="Ohkuma M."/>
        </authorList>
    </citation>
    <scope>NUCLEOTIDE SEQUENCE [LARGE SCALE GENOMIC DNA]</scope>
    <source>
        <strain evidence="8">JCM 9152</strain>
    </source>
</reference>
<comment type="caution">
    <text evidence="8">The sequence shown here is derived from an EMBL/GenBank/DDBJ whole genome shotgun (WGS) entry which is preliminary data.</text>
</comment>
<dbReference type="CDD" id="cd06261">
    <property type="entry name" value="TM_PBP2"/>
    <property type="match status" value="1"/>
</dbReference>
<dbReference type="PROSITE" id="PS50928">
    <property type="entry name" value="ABC_TM1"/>
    <property type="match status" value="1"/>
</dbReference>
<keyword evidence="2 6" id="KW-0813">Transport</keyword>
<keyword evidence="5 6" id="KW-0472">Membrane</keyword>
<sequence>MRQTNLELDTTVSSAQHKSTFWKDIKRDKLLYLLLIPGIVYLLIFRYIPMYGVVIAFQDYNIIAGISGSVWVAFEQFERLFRTPNFSSIFMNTLIISSLKLLFGFPAPIILALLLNELRHMAFKRFTQSVIYLPHFISWVIFAGIIITFLNPVDGLFNYFIKQLGGQPISFLTSPDYFRSILVISDIYKEMGWGTIIYLAAMTGVRPDLYEAARIDGANRFKQMWHVTLPAIRPVILIMLILSLGNILEAGFLQIYLLYSPLVYDVADVIDTYVYRRGIQEANYSLATAAGLFKSIIALILIVTANKIVKKFGQDGLW</sequence>
<evidence type="ECO:0000256" key="4">
    <source>
        <dbReference type="ARBA" id="ARBA00022989"/>
    </source>
</evidence>
<comment type="subcellular location">
    <subcellularLocation>
        <location evidence="6">Cell membrane</location>
        <topology evidence="6">Multi-pass membrane protein</topology>
    </subcellularLocation>
    <subcellularLocation>
        <location evidence="1">Membrane</location>
        <topology evidence="1">Multi-pass membrane protein</topology>
    </subcellularLocation>
</comment>
<keyword evidence="9" id="KW-1185">Reference proteome</keyword>
<feature type="transmembrane region" description="Helical" evidence="6">
    <location>
        <begin position="284"/>
        <end position="305"/>
    </location>
</feature>
<feature type="domain" description="ABC transmembrane type-1" evidence="7">
    <location>
        <begin position="90"/>
        <end position="305"/>
    </location>
</feature>
<dbReference type="PANTHER" id="PTHR43496">
    <property type="entry name" value="PROTEIN LPLB"/>
    <property type="match status" value="1"/>
</dbReference>
<dbReference type="RefSeq" id="WP_052015861.1">
    <property type="nucleotide sequence ID" value="NZ_BAUU01000015.1"/>
</dbReference>
<evidence type="ECO:0000256" key="6">
    <source>
        <dbReference type="RuleBase" id="RU363032"/>
    </source>
</evidence>
<evidence type="ECO:0000259" key="7">
    <source>
        <dbReference type="PROSITE" id="PS50928"/>
    </source>
</evidence>
<evidence type="ECO:0000313" key="9">
    <source>
        <dbReference type="Proteomes" id="UP000018895"/>
    </source>
</evidence>
<gene>
    <name evidence="8" type="ORF">JCM9152_2467</name>
</gene>
<evidence type="ECO:0000313" key="8">
    <source>
        <dbReference type="EMBL" id="GAE31029.1"/>
    </source>
</evidence>
<organism evidence="8 9">
    <name type="scientific">Halalkalibacter hemicellulosilyticusJCM 9152</name>
    <dbReference type="NCBI Taxonomy" id="1236971"/>
    <lineage>
        <taxon>Bacteria</taxon>
        <taxon>Bacillati</taxon>
        <taxon>Bacillota</taxon>
        <taxon>Bacilli</taxon>
        <taxon>Bacillales</taxon>
        <taxon>Bacillaceae</taxon>
        <taxon>Halalkalibacter</taxon>
    </lineage>
</organism>
<comment type="similarity">
    <text evidence="6">Belongs to the binding-protein-dependent transport system permease family.</text>
</comment>
<evidence type="ECO:0000256" key="3">
    <source>
        <dbReference type="ARBA" id="ARBA00022692"/>
    </source>
</evidence>
<dbReference type="GO" id="GO:0005886">
    <property type="term" value="C:plasma membrane"/>
    <property type="evidence" value="ECO:0007669"/>
    <property type="project" value="UniProtKB-SubCell"/>
</dbReference>
<dbReference type="STRING" id="1236971.JCM9152_2467"/>
<keyword evidence="4 6" id="KW-1133">Transmembrane helix</keyword>
<dbReference type="InterPro" id="IPR000515">
    <property type="entry name" value="MetI-like"/>
</dbReference>
<dbReference type="Proteomes" id="UP000018895">
    <property type="component" value="Unassembled WGS sequence"/>
</dbReference>
<evidence type="ECO:0000256" key="5">
    <source>
        <dbReference type="ARBA" id="ARBA00023136"/>
    </source>
</evidence>
<dbReference type="SUPFAM" id="SSF161098">
    <property type="entry name" value="MetI-like"/>
    <property type="match status" value="1"/>
</dbReference>
<keyword evidence="3 6" id="KW-0812">Transmembrane</keyword>
<feature type="transmembrane region" description="Helical" evidence="6">
    <location>
        <begin position="89"/>
        <end position="116"/>
    </location>
</feature>
<dbReference type="OrthoDB" id="9785836at2"/>
<proteinExistence type="inferred from homology"/>
<dbReference type="Pfam" id="PF00528">
    <property type="entry name" value="BPD_transp_1"/>
    <property type="match status" value="1"/>
</dbReference>
<protein>
    <submittedName>
        <fullName evidence="8">Binding-protein-dependent transport systems inner membrane component</fullName>
    </submittedName>
</protein>
<dbReference type="EMBL" id="BAUU01000015">
    <property type="protein sequence ID" value="GAE31029.1"/>
    <property type="molecule type" value="Genomic_DNA"/>
</dbReference>
<dbReference type="Gene3D" id="1.10.3720.10">
    <property type="entry name" value="MetI-like"/>
    <property type="match status" value="1"/>
</dbReference>
<dbReference type="AlphaFoldDB" id="W4QI78"/>
<dbReference type="GO" id="GO:0055085">
    <property type="term" value="P:transmembrane transport"/>
    <property type="evidence" value="ECO:0007669"/>
    <property type="project" value="InterPro"/>
</dbReference>
<accession>W4QI78</accession>
<dbReference type="PANTHER" id="PTHR43496:SF1">
    <property type="entry name" value="POLYGALACTURONAN_RHAMNOGALACTURONAN TRANSPORT SYSTEM PERMEASE PROTEIN YTEP"/>
    <property type="match status" value="1"/>
</dbReference>
<dbReference type="InterPro" id="IPR035906">
    <property type="entry name" value="MetI-like_sf"/>
</dbReference>
<feature type="transmembrane region" description="Helical" evidence="6">
    <location>
        <begin position="136"/>
        <end position="161"/>
    </location>
</feature>